<sequence length="386" mass="39752">MPKLRLIFLAAGALIVAGGGAAYVAGLVSGGDSEAVAAEAGAPSGPPPAVVRVAEAVRAELAPQAEVPGTVVSLRDSLVAAAAAGKIEWVAEIGAEVEEGAAIARIDPVDARLALAEAEADVGRLSARADNLAKLYERYLGLGAESGESEAFLDQMRADRDAARNDLVRAEAALARARVNLERTEVRAPFAGRVAAQAIQVGEYAAPGAALLRLVDTRRLEVTAQAPASVLAAVRPGDSIPVSDGVKTLQAEARAVVPVGDEVTRMLELRLALPADESGEAPWPIGAAVRARLPTRTPQPVVAAHRDALILRAGRVSVFVVDAENTARRVDVELGTADGELIEVIGEIAPGDRLVIRGGERLRDGQPVSVQAPLSAAADAPASNLF</sequence>
<reference evidence="3 4" key="1">
    <citation type="submission" date="2017-07" db="EMBL/GenBank/DDBJ databases">
        <authorList>
            <person name="Sun Z.S."/>
            <person name="Albrecht U."/>
            <person name="Echele G."/>
            <person name="Lee C.C."/>
        </authorList>
    </citation>
    <scope>NUCLEOTIDE SEQUENCE [LARGE SCALE GENOMIC DNA]</scope>
    <source>
        <strain evidence="3 4">CGMCC 1.12710</strain>
    </source>
</reference>
<accession>A0A239PJ79</accession>
<protein>
    <submittedName>
        <fullName evidence="3">RND family efflux transporter, MFP subunit</fullName>
    </submittedName>
</protein>
<evidence type="ECO:0000256" key="2">
    <source>
        <dbReference type="SAM" id="Coils"/>
    </source>
</evidence>
<name>A0A239PJ79_9PROT</name>
<dbReference type="InterPro" id="IPR006143">
    <property type="entry name" value="RND_pump_MFP"/>
</dbReference>
<gene>
    <name evidence="3" type="ORF">SAMN06297382_0111</name>
</gene>
<dbReference type="PANTHER" id="PTHR30469">
    <property type="entry name" value="MULTIDRUG RESISTANCE PROTEIN MDTA"/>
    <property type="match status" value="1"/>
</dbReference>
<dbReference type="OrthoDB" id="9806939at2"/>
<dbReference type="Gene3D" id="1.10.287.470">
    <property type="entry name" value="Helix hairpin bin"/>
    <property type="match status" value="1"/>
</dbReference>
<keyword evidence="2" id="KW-0175">Coiled coil</keyword>
<dbReference type="GO" id="GO:1990281">
    <property type="term" value="C:efflux pump complex"/>
    <property type="evidence" value="ECO:0007669"/>
    <property type="project" value="TreeGrafter"/>
</dbReference>
<dbReference type="PANTHER" id="PTHR30469:SF15">
    <property type="entry name" value="HLYD FAMILY OF SECRETION PROTEINS"/>
    <property type="match status" value="1"/>
</dbReference>
<dbReference type="Gene3D" id="2.40.420.20">
    <property type="match status" value="1"/>
</dbReference>
<evidence type="ECO:0000313" key="4">
    <source>
        <dbReference type="Proteomes" id="UP000198346"/>
    </source>
</evidence>
<dbReference type="Gene3D" id="2.40.50.100">
    <property type="match status" value="1"/>
</dbReference>
<keyword evidence="4" id="KW-1185">Reference proteome</keyword>
<dbReference type="Gene3D" id="2.40.30.170">
    <property type="match status" value="1"/>
</dbReference>
<dbReference type="AlphaFoldDB" id="A0A239PJ79"/>
<dbReference type="RefSeq" id="WP_089410649.1">
    <property type="nucleotide sequence ID" value="NZ_FZQA01000001.1"/>
</dbReference>
<dbReference type="SUPFAM" id="SSF111369">
    <property type="entry name" value="HlyD-like secretion proteins"/>
    <property type="match status" value="1"/>
</dbReference>
<proteinExistence type="inferred from homology"/>
<comment type="similarity">
    <text evidence="1">Belongs to the membrane fusion protein (MFP) (TC 8.A.1) family.</text>
</comment>
<dbReference type="EMBL" id="FZQA01000001">
    <property type="protein sequence ID" value="SNT67620.1"/>
    <property type="molecule type" value="Genomic_DNA"/>
</dbReference>
<evidence type="ECO:0000313" key="3">
    <source>
        <dbReference type="EMBL" id="SNT67620.1"/>
    </source>
</evidence>
<dbReference type="Proteomes" id="UP000198346">
    <property type="component" value="Unassembled WGS sequence"/>
</dbReference>
<dbReference type="NCBIfam" id="TIGR01730">
    <property type="entry name" value="RND_mfp"/>
    <property type="match status" value="1"/>
</dbReference>
<organism evidence="3 4">
    <name type="scientific">Amphiplicatus metriothermophilus</name>
    <dbReference type="NCBI Taxonomy" id="1519374"/>
    <lineage>
        <taxon>Bacteria</taxon>
        <taxon>Pseudomonadati</taxon>
        <taxon>Pseudomonadota</taxon>
        <taxon>Alphaproteobacteria</taxon>
        <taxon>Parvularculales</taxon>
        <taxon>Parvularculaceae</taxon>
        <taxon>Amphiplicatus</taxon>
    </lineage>
</organism>
<dbReference type="GO" id="GO:0015562">
    <property type="term" value="F:efflux transmembrane transporter activity"/>
    <property type="evidence" value="ECO:0007669"/>
    <property type="project" value="TreeGrafter"/>
</dbReference>
<evidence type="ECO:0000256" key="1">
    <source>
        <dbReference type="ARBA" id="ARBA00009477"/>
    </source>
</evidence>
<feature type="coiled-coil region" evidence="2">
    <location>
        <begin position="115"/>
        <end position="187"/>
    </location>
</feature>